<dbReference type="EMBL" id="JABVED010000001">
    <property type="protein sequence ID" value="MBC6445928.1"/>
    <property type="molecule type" value="Genomic_DNA"/>
</dbReference>
<feature type="compositionally biased region" description="Polar residues" evidence="1">
    <location>
        <begin position="33"/>
        <end position="48"/>
    </location>
</feature>
<organism evidence="4 5">
    <name type="scientific">Actinokineospora xionganensis</name>
    <dbReference type="NCBI Taxonomy" id="2684470"/>
    <lineage>
        <taxon>Bacteria</taxon>
        <taxon>Bacillati</taxon>
        <taxon>Actinomycetota</taxon>
        <taxon>Actinomycetes</taxon>
        <taxon>Pseudonocardiales</taxon>
        <taxon>Pseudonocardiaceae</taxon>
        <taxon>Actinokineospora</taxon>
    </lineage>
</organism>
<feature type="signal peptide" evidence="2">
    <location>
        <begin position="1"/>
        <end position="23"/>
    </location>
</feature>
<feature type="region of interest" description="Disordered" evidence="1">
    <location>
        <begin position="30"/>
        <end position="49"/>
    </location>
</feature>
<gene>
    <name evidence="4" type="ORF">GPZ80_01925</name>
</gene>
<dbReference type="PANTHER" id="PTHR36933:SF1">
    <property type="entry name" value="SLL0788 PROTEIN"/>
    <property type="match status" value="1"/>
</dbReference>
<evidence type="ECO:0000256" key="1">
    <source>
        <dbReference type="SAM" id="MobiDB-lite"/>
    </source>
</evidence>
<dbReference type="PANTHER" id="PTHR36933">
    <property type="entry name" value="SLL0788 PROTEIN"/>
    <property type="match status" value="1"/>
</dbReference>
<evidence type="ECO:0000313" key="4">
    <source>
        <dbReference type="EMBL" id="MBC6445928.1"/>
    </source>
</evidence>
<feature type="chain" id="PRO_5046618941" evidence="2">
    <location>
        <begin position="24"/>
        <end position="201"/>
    </location>
</feature>
<accession>A0ABR7L075</accession>
<protein>
    <submittedName>
        <fullName evidence="4">DUF305 domain-containing protein</fullName>
    </submittedName>
</protein>
<comment type="caution">
    <text evidence="4">The sequence shown here is derived from an EMBL/GenBank/DDBJ whole genome shotgun (WGS) entry which is preliminary data.</text>
</comment>
<dbReference type="InterPro" id="IPR012347">
    <property type="entry name" value="Ferritin-like"/>
</dbReference>
<proteinExistence type="predicted"/>
<dbReference type="Proteomes" id="UP000734823">
    <property type="component" value="Unassembled WGS sequence"/>
</dbReference>
<dbReference type="RefSeq" id="WP_187217987.1">
    <property type="nucleotide sequence ID" value="NZ_JABVED010000001.1"/>
</dbReference>
<dbReference type="Gene3D" id="1.20.1260.10">
    <property type="match status" value="1"/>
</dbReference>
<name>A0ABR7L075_9PSEU</name>
<dbReference type="Pfam" id="PF03713">
    <property type="entry name" value="DUF305"/>
    <property type="match status" value="1"/>
</dbReference>
<dbReference type="InterPro" id="IPR005183">
    <property type="entry name" value="DUF305_CopM-like"/>
</dbReference>
<keyword evidence="5" id="KW-1185">Reference proteome</keyword>
<evidence type="ECO:0000256" key="2">
    <source>
        <dbReference type="SAM" id="SignalP"/>
    </source>
</evidence>
<reference evidence="4 5" key="1">
    <citation type="submission" date="2020-06" db="EMBL/GenBank/DDBJ databases">
        <title>Actinokineospora xiongansis sp. nov., isolated from soil of Baiyangdian.</title>
        <authorList>
            <person name="Zhang X."/>
        </authorList>
    </citation>
    <scope>NUCLEOTIDE SEQUENCE [LARGE SCALE GENOMIC DNA]</scope>
    <source>
        <strain evidence="4 5">HBU206404</strain>
    </source>
</reference>
<evidence type="ECO:0000313" key="5">
    <source>
        <dbReference type="Proteomes" id="UP000734823"/>
    </source>
</evidence>
<keyword evidence="2" id="KW-0732">Signal</keyword>
<sequence>MNFRTIGISFAAAITVATLSACGADDTMAGHGMSTTNPPAASGTQNGQNDRDVTFAQEMIPHHAQALEMAELVPDRSENAQVRDLAERIRKAQDPEINQMRDMLARWGAPAPTTSAGAHGGGHEGKPGMMSADEMTKLGQVRGTEFDKLWLGMMIRHHEGAVEMAKDELARGSDAETKALAQKIIDGQQAEITEMQDLIQS</sequence>
<dbReference type="PROSITE" id="PS51257">
    <property type="entry name" value="PROKAR_LIPOPROTEIN"/>
    <property type="match status" value="1"/>
</dbReference>
<evidence type="ECO:0000259" key="3">
    <source>
        <dbReference type="Pfam" id="PF03713"/>
    </source>
</evidence>
<feature type="domain" description="DUF305" evidence="3">
    <location>
        <begin position="52"/>
        <end position="198"/>
    </location>
</feature>